<dbReference type="KEGG" id="cmic:caldi_13650"/>
<organism evidence="2 3">
    <name type="scientific">Caldinitratiruptor microaerophilus</name>
    <dbReference type="NCBI Taxonomy" id="671077"/>
    <lineage>
        <taxon>Bacteria</taxon>
        <taxon>Bacillati</taxon>
        <taxon>Bacillota</taxon>
        <taxon>Clostridia</taxon>
        <taxon>Eubacteriales</taxon>
        <taxon>Symbiobacteriaceae</taxon>
        <taxon>Caldinitratiruptor</taxon>
    </lineage>
</organism>
<proteinExistence type="predicted"/>
<gene>
    <name evidence="2" type="ORF">caldi_13650</name>
</gene>
<accession>A0AA35G7U2</accession>
<dbReference type="EMBL" id="AP025628">
    <property type="protein sequence ID" value="BDG60275.1"/>
    <property type="molecule type" value="Genomic_DNA"/>
</dbReference>
<feature type="transmembrane region" description="Helical" evidence="1">
    <location>
        <begin position="18"/>
        <end position="38"/>
    </location>
</feature>
<sequence length="46" mass="5007">MGVIEGFGPVIQELVPGLLVWFGIVAAGKVAVQMLWWLSLVGRGRR</sequence>
<keyword evidence="1" id="KW-0472">Membrane</keyword>
<keyword evidence="1" id="KW-0812">Transmembrane</keyword>
<name>A0AA35G7U2_9FIRM</name>
<evidence type="ECO:0000313" key="2">
    <source>
        <dbReference type="EMBL" id="BDG60275.1"/>
    </source>
</evidence>
<keyword evidence="3" id="KW-1185">Reference proteome</keyword>
<reference evidence="2" key="1">
    <citation type="submission" date="2022-03" db="EMBL/GenBank/DDBJ databases">
        <title>Complete genome sequence of Caldinitratiruptor microaerophilus.</title>
        <authorList>
            <person name="Mukaiyama R."/>
            <person name="Nishiyama T."/>
            <person name="Ueda K."/>
        </authorList>
    </citation>
    <scope>NUCLEOTIDE SEQUENCE</scope>
    <source>
        <strain evidence="2">JCM 16183</strain>
    </source>
</reference>
<keyword evidence="1" id="KW-1133">Transmembrane helix</keyword>
<dbReference type="Proteomes" id="UP001163687">
    <property type="component" value="Chromosome"/>
</dbReference>
<evidence type="ECO:0000313" key="3">
    <source>
        <dbReference type="Proteomes" id="UP001163687"/>
    </source>
</evidence>
<dbReference type="RefSeq" id="WP_264844339.1">
    <property type="nucleotide sequence ID" value="NZ_AP025628.1"/>
</dbReference>
<dbReference type="AlphaFoldDB" id="A0AA35G7U2"/>
<evidence type="ECO:0000256" key="1">
    <source>
        <dbReference type="SAM" id="Phobius"/>
    </source>
</evidence>
<protein>
    <submittedName>
        <fullName evidence="2">Uncharacterized protein</fullName>
    </submittedName>
</protein>